<keyword evidence="1" id="KW-0687">Ribonucleoprotein</keyword>
<gene>
    <name evidence="1" type="ORF">D8674_039677</name>
</gene>
<comment type="caution">
    <text evidence="1">The sequence shown here is derived from an EMBL/GenBank/DDBJ whole genome shotgun (WGS) entry which is preliminary data.</text>
</comment>
<evidence type="ECO:0000313" key="2">
    <source>
        <dbReference type="Proteomes" id="UP000327157"/>
    </source>
</evidence>
<dbReference type="AlphaFoldDB" id="A0A5N5GF70"/>
<dbReference type="GO" id="GO:0005840">
    <property type="term" value="C:ribosome"/>
    <property type="evidence" value="ECO:0007669"/>
    <property type="project" value="UniProtKB-KW"/>
</dbReference>
<evidence type="ECO:0000313" key="1">
    <source>
        <dbReference type="EMBL" id="KAB2612100.1"/>
    </source>
</evidence>
<protein>
    <submittedName>
        <fullName evidence="1">60S ribosomal protein L4</fullName>
    </submittedName>
</protein>
<sequence length="100" mass="11306">MVPRFGSPSHHPAFESLYNLRVVAPTLSMITSIMCKAMFECSRLRPNVLSQLARLTLRKHLKGSNEEELVERSQHSAQVKPVCKDFKEEVAFGYRVKCGG</sequence>
<proteinExistence type="predicted"/>
<name>A0A5N5GF70_9ROSA</name>
<dbReference type="EMBL" id="SMOL01000469">
    <property type="protein sequence ID" value="KAB2612100.1"/>
    <property type="molecule type" value="Genomic_DNA"/>
</dbReference>
<accession>A0A5N5GF70</accession>
<keyword evidence="2" id="KW-1185">Reference proteome</keyword>
<reference evidence="1 2" key="2">
    <citation type="submission" date="2019-11" db="EMBL/GenBank/DDBJ databases">
        <title>A de novo genome assembly of a pear dwarfing rootstock.</title>
        <authorList>
            <person name="Wang F."/>
            <person name="Wang J."/>
            <person name="Li S."/>
            <person name="Zhang Y."/>
            <person name="Fang M."/>
            <person name="Ma L."/>
            <person name="Zhao Y."/>
            <person name="Jiang S."/>
        </authorList>
    </citation>
    <scope>NUCLEOTIDE SEQUENCE [LARGE SCALE GENOMIC DNA]</scope>
    <source>
        <strain evidence="1">S2</strain>
        <tissue evidence="1">Leaf</tissue>
    </source>
</reference>
<organism evidence="1 2">
    <name type="scientific">Pyrus ussuriensis x Pyrus communis</name>
    <dbReference type="NCBI Taxonomy" id="2448454"/>
    <lineage>
        <taxon>Eukaryota</taxon>
        <taxon>Viridiplantae</taxon>
        <taxon>Streptophyta</taxon>
        <taxon>Embryophyta</taxon>
        <taxon>Tracheophyta</taxon>
        <taxon>Spermatophyta</taxon>
        <taxon>Magnoliopsida</taxon>
        <taxon>eudicotyledons</taxon>
        <taxon>Gunneridae</taxon>
        <taxon>Pentapetalae</taxon>
        <taxon>rosids</taxon>
        <taxon>fabids</taxon>
        <taxon>Rosales</taxon>
        <taxon>Rosaceae</taxon>
        <taxon>Amygdaloideae</taxon>
        <taxon>Maleae</taxon>
        <taxon>Pyrus</taxon>
    </lineage>
</organism>
<dbReference type="Proteomes" id="UP000327157">
    <property type="component" value="Unassembled WGS sequence"/>
</dbReference>
<keyword evidence="1" id="KW-0689">Ribosomal protein</keyword>
<reference evidence="1 2" key="1">
    <citation type="submission" date="2019-09" db="EMBL/GenBank/DDBJ databases">
        <authorList>
            <person name="Ou C."/>
        </authorList>
    </citation>
    <scope>NUCLEOTIDE SEQUENCE [LARGE SCALE GENOMIC DNA]</scope>
    <source>
        <strain evidence="1">S2</strain>
        <tissue evidence="1">Leaf</tissue>
    </source>
</reference>